<dbReference type="Pfam" id="PF04607">
    <property type="entry name" value="RelA_SpoT"/>
    <property type="match status" value="1"/>
</dbReference>
<reference evidence="2" key="1">
    <citation type="submission" date="2019-08" db="EMBL/GenBank/DDBJ databases">
        <authorList>
            <person name="Kucharzyk K."/>
            <person name="Murdoch R.W."/>
            <person name="Higgins S."/>
            <person name="Loffler F."/>
        </authorList>
    </citation>
    <scope>NUCLEOTIDE SEQUENCE</scope>
</reference>
<dbReference type="PANTHER" id="PTHR41773">
    <property type="entry name" value="GTP PYROPHOSPHATASE-RELATED"/>
    <property type="match status" value="1"/>
</dbReference>
<accession>A0A644ZQU0</accession>
<dbReference type="SMART" id="SM00954">
    <property type="entry name" value="RelA_SpoT"/>
    <property type="match status" value="1"/>
</dbReference>
<dbReference type="SUPFAM" id="SSF81301">
    <property type="entry name" value="Nucleotidyltransferase"/>
    <property type="match status" value="1"/>
</dbReference>
<comment type="caution">
    <text evidence="2">The sequence shown here is derived from an EMBL/GenBank/DDBJ whole genome shotgun (WGS) entry which is preliminary data.</text>
</comment>
<dbReference type="GO" id="GO:0015969">
    <property type="term" value="P:guanosine tetraphosphate metabolic process"/>
    <property type="evidence" value="ECO:0007669"/>
    <property type="project" value="InterPro"/>
</dbReference>
<protein>
    <recommendedName>
        <fullName evidence="1">RelA/SpoT domain-containing protein</fullName>
    </recommendedName>
</protein>
<organism evidence="2">
    <name type="scientific">bioreactor metagenome</name>
    <dbReference type="NCBI Taxonomy" id="1076179"/>
    <lineage>
        <taxon>unclassified sequences</taxon>
        <taxon>metagenomes</taxon>
        <taxon>ecological metagenomes</taxon>
    </lineage>
</organism>
<gene>
    <name evidence="2" type="ORF">SDC9_87652</name>
</gene>
<name>A0A644ZQU0_9ZZZZ</name>
<dbReference type="AlphaFoldDB" id="A0A644ZQU0"/>
<dbReference type="InterPro" id="IPR007685">
    <property type="entry name" value="RelA_SpoT"/>
</dbReference>
<sequence>MEQEEFRKRWEAEKPTYAALGNFVSDTVCGILRDGHSIDLSSFWKIRPKPRTKQTNSLIEKAFLRKKNYVNPYDDITDKVGVRFVVLLRYHIESVKDVVEQCELWEASKDRDFIEEQKQHPKVFDYESVHYVVRLRSAQIYNGITIPAGIPCEIQIRTLLQHACSELTHDAMYKSKAEPCAAAERACSRAIALSEATDDCFVKTFYELDKAATPSRNALKKLAVLYSGGTGFDAEASRASNLILCNLLPCMDDSDWQRLQNLLSENTHWFCIIKEQFPYSQLHREPIILMIYYFLKRKKHKLMSIWPLTRRELEPLANDVGEKLPE</sequence>
<evidence type="ECO:0000259" key="1">
    <source>
        <dbReference type="SMART" id="SM00954"/>
    </source>
</evidence>
<dbReference type="InterPro" id="IPR043519">
    <property type="entry name" value="NT_sf"/>
</dbReference>
<dbReference type="PANTHER" id="PTHR41773:SF1">
    <property type="entry name" value="RELA_SPOT DOMAIN-CONTAINING PROTEIN"/>
    <property type="match status" value="1"/>
</dbReference>
<dbReference type="CDD" id="cd05399">
    <property type="entry name" value="NT_Rel-Spo_like"/>
    <property type="match status" value="1"/>
</dbReference>
<proteinExistence type="predicted"/>
<dbReference type="EMBL" id="VSSQ01009210">
    <property type="protein sequence ID" value="MPM41003.1"/>
    <property type="molecule type" value="Genomic_DNA"/>
</dbReference>
<evidence type="ECO:0000313" key="2">
    <source>
        <dbReference type="EMBL" id="MPM41003.1"/>
    </source>
</evidence>
<feature type="domain" description="RelA/SpoT" evidence="1">
    <location>
        <begin position="50"/>
        <end position="179"/>
    </location>
</feature>
<dbReference type="Gene3D" id="3.30.460.10">
    <property type="entry name" value="Beta Polymerase, domain 2"/>
    <property type="match status" value="1"/>
</dbReference>